<evidence type="ECO:0000256" key="3">
    <source>
        <dbReference type="ARBA" id="ARBA00005712"/>
    </source>
</evidence>
<feature type="domain" description="ATP synthase F1 complex delta/epsilon subunit N-terminal" evidence="19">
    <location>
        <begin position="28"/>
        <end position="100"/>
    </location>
</feature>
<accession>A0A9W4WLW2</accession>
<dbReference type="InterPro" id="IPR020546">
    <property type="entry name" value="ATP_synth_F1_dsu/esu_N"/>
</dbReference>
<evidence type="ECO:0000256" key="14">
    <source>
        <dbReference type="ARBA" id="ARBA00023196"/>
    </source>
</evidence>
<evidence type="ECO:0000256" key="2">
    <source>
        <dbReference type="ARBA" id="ARBA00004496"/>
    </source>
</evidence>
<dbReference type="InterPro" id="IPR001469">
    <property type="entry name" value="ATP_synth_F1_dsu/esu"/>
</dbReference>
<evidence type="ECO:0000256" key="7">
    <source>
        <dbReference type="ARBA" id="ARBA00022781"/>
    </source>
</evidence>
<keyword evidence="22" id="KW-1185">Reference proteome</keyword>
<evidence type="ECO:0000256" key="13">
    <source>
        <dbReference type="ARBA" id="ARBA00023136"/>
    </source>
</evidence>
<dbReference type="Pfam" id="PF01922">
    <property type="entry name" value="SRP19"/>
    <property type="match status" value="1"/>
</dbReference>
<evidence type="ECO:0000259" key="20">
    <source>
        <dbReference type="Pfam" id="PF21334"/>
    </source>
</evidence>
<dbReference type="CDD" id="cd12152">
    <property type="entry name" value="F1-ATPase_delta"/>
    <property type="match status" value="1"/>
</dbReference>
<dbReference type="Pfam" id="PF02823">
    <property type="entry name" value="ATP-synt_DE_N"/>
    <property type="match status" value="1"/>
</dbReference>
<dbReference type="InterPro" id="IPR002778">
    <property type="entry name" value="Signal_recog_particle_SRP19"/>
</dbReference>
<evidence type="ECO:0000256" key="4">
    <source>
        <dbReference type="ARBA" id="ARBA00016960"/>
    </source>
</evidence>
<comment type="similarity">
    <text evidence="3">Belongs to the ATPase epsilon chain family.</text>
</comment>
<dbReference type="SUPFAM" id="SSF69695">
    <property type="entry name" value="SRP19"/>
    <property type="match status" value="1"/>
</dbReference>
<keyword evidence="13" id="KW-0472">Membrane</keyword>
<feature type="domain" description="F1F0-ATP synthase subunit delta C-terminal" evidence="20">
    <location>
        <begin position="115"/>
        <end position="154"/>
    </location>
</feature>
<dbReference type="GO" id="GO:0006614">
    <property type="term" value="P:SRP-dependent cotranslational protein targeting to membrane"/>
    <property type="evidence" value="ECO:0007669"/>
    <property type="project" value="InterPro"/>
</dbReference>
<keyword evidence="16" id="KW-0066">ATP synthesis</keyword>
<dbReference type="Gene3D" id="6.10.140.880">
    <property type="match status" value="1"/>
</dbReference>
<dbReference type="InterPro" id="IPR048938">
    <property type="entry name" value="ATPD_C_fung"/>
</dbReference>
<dbReference type="AlphaFoldDB" id="A0A9W4WLW2"/>
<evidence type="ECO:0000256" key="10">
    <source>
        <dbReference type="ARBA" id="ARBA00023065"/>
    </source>
</evidence>
<dbReference type="OrthoDB" id="270171at2759"/>
<dbReference type="GO" id="GO:0005743">
    <property type="term" value="C:mitochondrial inner membrane"/>
    <property type="evidence" value="ECO:0007669"/>
    <property type="project" value="UniProtKB-SubCell"/>
</dbReference>
<dbReference type="HAMAP" id="MF_00530">
    <property type="entry name" value="ATP_synth_epsil_bac"/>
    <property type="match status" value="1"/>
</dbReference>
<evidence type="ECO:0000313" key="21">
    <source>
        <dbReference type="EMBL" id="CAI2171755.1"/>
    </source>
</evidence>
<dbReference type="InterPro" id="IPR036771">
    <property type="entry name" value="ATPsynth_dsu/esu_N"/>
</dbReference>
<dbReference type="FunFam" id="2.60.15.10:FF:000003">
    <property type="entry name" value="ATP synthase subunit delta, mitochondrial"/>
    <property type="match status" value="1"/>
</dbReference>
<evidence type="ECO:0000256" key="15">
    <source>
        <dbReference type="ARBA" id="ARBA00023274"/>
    </source>
</evidence>
<proteinExistence type="inferred from homology"/>
<keyword evidence="12" id="KW-0733">Signal recognition particle</keyword>
<keyword evidence="6" id="KW-0963">Cytoplasm</keyword>
<keyword evidence="11" id="KW-0496">Mitochondrion</keyword>
<dbReference type="GO" id="GO:0046933">
    <property type="term" value="F:proton-transporting ATP synthase activity, rotational mechanism"/>
    <property type="evidence" value="ECO:0007669"/>
    <property type="project" value="InterPro"/>
</dbReference>
<keyword evidence="5" id="KW-0813">Transport</keyword>
<keyword evidence="10" id="KW-0406">Ion transport</keyword>
<evidence type="ECO:0000313" key="22">
    <source>
        <dbReference type="Proteomes" id="UP001153678"/>
    </source>
</evidence>
<evidence type="ECO:0000256" key="16">
    <source>
        <dbReference type="ARBA" id="ARBA00023310"/>
    </source>
</evidence>
<feature type="region of interest" description="Disordered" evidence="18">
    <location>
        <begin position="302"/>
        <end position="369"/>
    </location>
</feature>
<dbReference type="SUPFAM" id="SSF51344">
    <property type="entry name" value="Epsilon subunit of F1F0-ATP synthase N-terminal domain"/>
    <property type="match status" value="1"/>
</dbReference>
<dbReference type="PANTHER" id="PTHR13822">
    <property type="entry name" value="ATP SYNTHASE DELTA/EPSILON CHAIN"/>
    <property type="match status" value="1"/>
</dbReference>
<comment type="subcellular location">
    <subcellularLocation>
        <location evidence="2">Cytoplasm</location>
    </subcellularLocation>
    <subcellularLocation>
        <location evidence="1">Mitochondrion inner membrane</location>
    </subcellularLocation>
</comment>
<evidence type="ECO:0000256" key="18">
    <source>
        <dbReference type="SAM" id="MobiDB-lite"/>
    </source>
</evidence>
<dbReference type="Pfam" id="PF21334">
    <property type="entry name" value="ATPD_C_fung"/>
    <property type="match status" value="1"/>
</dbReference>
<evidence type="ECO:0000256" key="12">
    <source>
        <dbReference type="ARBA" id="ARBA00023135"/>
    </source>
</evidence>
<dbReference type="Proteomes" id="UP001153678">
    <property type="component" value="Unassembled WGS sequence"/>
</dbReference>
<feature type="compositionally biased region" description="Low complexity" evidence="18">
    <location>
        <begin position="330"/>
        <end position="360"/>
    </location>
</feature>
<evidence type="ECO:0000259" key="19">
    <source>
        <dbReference type="Pfam" id="PF02823"/>
    </source>
</evidence>
<evidence type="ECO:0000256" key="5">
    <source>
        <dbReference type="ARBA" id="ARBA00022448"/>
    </source>
</evidence>
<name>A0A9W4WLW2_9GLOM</name>
<dbReference type="FunFam" id="3.30.56.30:FF:000003">
    <property type="entry name" value="Signal recognition particle SEC65 subunit"/>
    <property type="match status" value="1"/>
</dbReference>
<sequence>MSFLARTARAAFLRYYATEAPAGSGDRLRLSFALPHQTIYSNVEVQQVNVASTAGDMGILANHVPSIEQLKPGVIEVLENPNTIKKYFVSGGFAIINPNSSLDINAIEAFPLEEFSIENVRTNLAEAQRVASTASTEEEKAAARIEVEVYEALQGALGTKKQNPPNMFPTIPMMELDDDDPPDFLPEFSRVTTDDDSAYKSWTCLYPVYFDSTKSVQQGRKVIKDIASPHPLAKDIAEAVKIIGLNSLYEPHKTHPRDWENPGRVRVQLFTENKRPFRSEISNRKELIKSVALELSKIQKINPQQFPPSHSPATFSGILKEGKGGGDIGGASTSNSSSALATAAAGSGQPTSSSGSTSSSSKKKGRKRK</sequence>
<evidence type="ECO:0000256" key="11">
    <source>
        <dbReference type="ARBA" id="ARBA00023128"/>
    </source>
</evidence>
<keyword evidence="14" id="KW-0139">CF(1)</keyword>
<keyword evidence="8" id="KW-0999">Mitochondrion inner membrane</keyword>
<evidence type="ECO:0000256" key="17">
    <source>
        <dbReference type="ARBA" id="ARBA00031669"/>
    </source>
</evidence>
<evidence type="ECO:0000256" key="6">
    <source>
        <dbReference type="ARBA" id="ARBA00022490"/>
    </source>
</evidence>
<reference evidence="21" key="1">
    <citation type="submission" date="2022-08" db="EMBL/GenBank/DDBJ databases">
        <authorList>
            <person name="Kallberg Y."/>
            <person name="Tangrot J."/>
            <person name="Rosling A."/>
        </authorList>
    </citation>
    <scope>NUCLEOTIDE SEQUENCE</scope>
    <source>
        <strain evidence="21">Wild A</strain>
    </source>
</reference>
<dbReference type="EMBL" id="CAMKVN010000854">
    <property type="protein sequence ID" value="CAI2171755.1"/>
    <property type="molecule type" value="Genomic_DNA"/>
</dbReference>
<gene>
    <name evidence="21" type="ORF">FWILDA_LOCUS5238</name>
</gene>
<organism evidence="21 22">
    <name type="scientific">Funneliformis geosporum</name>
    <dbReference type="NCBI Taxonomy" id="1117311"/>
    <lineage>
        <taxon>Eukaryota</taxon>
        <taxon>Fungi</taxon>
        <taxon>Fungi incertae sedis</taxon>
        <taxon>Mucoromycota</taxon>
        <taxon>Glomeromycotina</taxon>
        <taxon>Glomeromycetes</taxon>
        <taxon>Glomerales</taxon>
        <taxon>Glomeraceae</taxon>
        <taxon>Funneliformis</taxon>
    </lineage>
</organism>
<evidence type="ECO:0000256" key="8">
    <source>
        <dbReference type="ARBA" id="ARBA00022792"/>
    </source>
</evidence>
<dbReference type="Gene3D" id="2.60.15.10">
    <property type="entry name" value="F0F1 ATP synthase delta/epsilon subunit, N-terminal"/>
    <property type="match status" value="1"/>
</dbReference>
<protein>
    <recommendedName>
        <fullName evidence="4">ATP synthase subunit delta, mitochondrial</fullName>
    </recommendedName>
    <alternativeName>
        <fullName evidence="17">F-ATPase delta subunit</fullName>
    </alternativeName>
</protein>
<dbReference type="Gene3D" id="3.30.56.30">
    <property type="entry name" value="Signal recognition particle, SRP19-like subunit"/>
    <property type="match status" value="1"/>
</dbReference>
<dbReference type="PANTHER" id="PTHR13822:SF7">
    <property type="entry name" value="ATP SYNTHASE SUBUNIT DELTA, MITOCHONDRIAL"/>
    <property type="match status" value="1"/>
</dbReference>
<evidence type="ECO:0000256" key="1">
    <source>
        <dbReference type="ARBA" id="ARBA00004273"/>
    </source>
</evidence>
<dbReference type="GO" id="GO:0008312">
    <property type="term" value="F:7S RNA binding"/>
    <property type="evidence" value="ECO:0007669"/>
    <property type="project" value="InterPro"/>
</dbReference>
<dbReference type="GO" id="GO:0005786">
    <property type="term" value="C:signal recognition particle, endoplasmic reticulum targeting"/>
    <property type="evidence" value="ECO:0007669"/>
    <property type="project" value="UniProtKB-KW"/>
</dbReference>
<dbReference type="InterPro" id="IPR036521">
    <property type="entry name" value="SRP19-like_sf"/>
</dbReference>
<keyword evidence="7" id="KW-0375">Hydrogen ion transport</keyword>
<keyword evidence="15" id="KW-0687">Ribonucleoprotein</keyword>
<keyword evidence="9" id="KW-0809">Transit peptide</keyword>
<dbReference type="GO" id="GO:0045259">
    <property type="term" value="C:proton-transporting ATP synthase complex"/>
    <property type="evidence" value="ECO:0007669"/>
    <property type="project" value="UniProtKB-KW"/>
</dbReference>
<evidence type="ECO:0000256" key="9">
    <source>
        <dbReference type="ARBA" id="ARBA00022946"/>
    </source>
</evidence>
<comment type="caution">
    <text evidence="21">The sequence shown here is derived from an EMBL/GenBank/DDBJ whole genome shotgun (WGS) entry which is preliminary data.</text>
</comment>